<name>A0A239VJM5_9MICO</name>
<evidence type="ECO:0000313" key="2">
    <source>
        <dbReference type="Proteomes" id="UP000242637"/>
    </source>
</evidence>
<evidence type="ECO:0000313" key="1">
    <source>
        <dbReference type="EMBL" id="SNV21794.1"/>
    </source>
</evidence>
<dbReference type="EMBL" id="LT906453">
    <property type="protein sequence ID" value="SNV21794.1"/>
    <property type="molecule type" value="Genomic_DNA"/>
</dbReference>
<dbReference type="Proteomes" id="UP000242637">
    <property type="component" value="Chromosome 1"/>
</dbReference>
<accession>A0A239VJM5</accession>
<gene>
    <name evidence="1" type="ORF">SAMEA4475696_01345</name>
</gene>
<dbReference type="STRING" id="1121387.GCA_000429885_01964"/>
<evidence type="ECO:0008006" key="3">
    <source>
        <dbReference type="Google" id="ProtNLM"/>
    </source>
</evidence>
<sequence>MLTPTGWTFLQTRLGVGRLFEVRTEWGWVWSNGPVAAIKFAGLPLVPDPLGWSQMAVADELFGEVTPLRGVRAVGPATRVSWRRSRLTVHSLDTVSSQLWHEGELDDLVEEAAADLKGAVASIGRWFDGAPTVDLSGGRDSRLVAAAFLVSGTAITLHSHDAVPGDLVIAKELVGLLGREVEHRIKHTESGGTGAVQMPSGMDAAYAWHAYAEGLRPSSFLLHRPPNSGC</sequence>
<dbReference type="KEGG" id="dco:SAMEA4475696_1345"/>
<protein>
    <recommendedName>
        <fullName evidence="3">Asparagine synthase (Glutamine-hydrolyzing)</fullName>
    </recommendedName>
</protein>
<reference evidence="1 2" key="1">
    <citation type="submission" date="2017-06" db="EMBL/GenBank/DDBJ databases">
        <authorList>
            <consortium name="Pathogen Informatics"/>
        </authorList>
    </citation>
    <scope>NUCLEOTIDE SEQUENCE [LARGE SCALE GENOMIC DNA]</scope>
    <source>
        <strain evidence="1 2">NCTC13039</strain>
    </source>
</reference>
<keyword evidence="2" id="KW-1185">Reference proteome</keyword>
<proteinExistence type="predicted"/>
<organism evidence="1 2">
    <name type="scientific">Dermatophilus congolensis</name>
    <dbReference type="NCBI Taxonomy" id="1863"/>
    <lineage>
        <taxon>Bacteria</taxon>
        <taxon>Bacillati</taxon>
        <taxon>Actinomycetota</taxon>
        <taxon>Actinomycetes</taxon>
        <taxon>Micrococcales</taxon>
        <taxon>Dermatophilaceae</taxon>
        <taxon>Dermatophilus</taxon>
    </lineage>
</organism>
<dbReference type="AlphaFoldDB" id="A0A239VJM5"/>